<dbReference type="EMBL" id="BOQM01000028">
    <property type="protein sequence ID" value="GIM86848.1"/>
    <property type="molecule type" value="Genomic_DNA"/>
</dbReference>
<organism evidence="5 6">
    <name type="scientific">Salinispora arenicola</name>
    <dbReference type="NCBI Taxonomy" id="168697"/>
    <lineage>
        <taxon>Bacteria</taxon>
        <taxon>Bacillati</taxon>
        <taxon>Actinomycetota</taxon>
        <taxon>Actinomycetes</taxon>
        <taxon>Micromonosporales</taxon>
        <taxon>Micromonosporaceae</taxon>
        <taxon>Salinispora</taxon>
    </lineage>
</organism>
<evidence type="ECO:0000256" key="1">
    <source>
        <dbReference type="ARBA" id="ARBA00023015"/>
    </source>
</evidence>
<evidence type="ECO:0000256" key="3">
    <source>
        <dbReference type="ARBA" id="ARBA00023163"/>
    </source>
</evidence>
<evidence type="ECO:0000313" key="5">
    <source>
        <dbReference type="EMBL" id="GIM86848.1"/>
    </source>
</evidence>
<dbReference type="SUPFAM" id="SSF46785">
    <property type="entry name" value="Winged helix' DNA-binding domain"/>
    <property type="match status" value="1"/>
</dbReference>
<dbReference type="InterPro" id="IPR002577">
    <property type="entry name" value="HTH_HxlR"/>
</dbReference>
<dbReference type="PANTHER" id="PTHR33204:SF18">
    <property type="entry name" value="TRANSCRIPTIONAL REGULATORY PROTEIN"/>
    <property type="match status" value="1"/>
</dbReference>
<keyword evidence="1" id="KW-0805">Transcription regulation</keyword>
<proteinExistence type="predicted"/>
<accession>A0ABQ4JXM0</accession>
<keyword evidence="6" id="KW-1185">Reference proteome</keyword>
<evidence type="ECO:0000259" key="4">
    <source>
        <dbReference type="PROSITE" id="PS51118"/>
    </source>
</evidence>
<comment type="caution">
    <text evidence="5">The sequence shown here is derived from an EMBL/GenBank/DDBJ whole genome shotgun (WGS) entry which is preliminary data.</text>
</comment>
<evidence type="ECO:0000256" key="2">
    <source>
        <dbReference type="ARBA" id="ARBA00023125"/>
    </source>
</evidence>
<dbReference type="PROSITE" id="PS51118">
    <property type="entry name" value="HTH_HXLR"/>
    <property type="match status" value="1"/>
</dbReference>
<keyword evidence="2" id="KW-0238">DNA-binding</keyword>
<reference evidence="5 6" key="1">
    <citation type="submission" date="2021-03" db="EMBL/GenBank/DDBJ databases">
        <title>Whole genome shotgun sequence of Salinispora arenicola NBRC 105043.</title>
        <authorList>
            <person name="Komaki H."/>
            <person name="Tamura T."/>
        </authorList>
    </citation>
    <scope>NUCLEOTIDE SEQUENCE [LARGE SCALE GENOMIC DNA]</scope>
    <source>
        <strain evidence="5 6">NBRC 105043</strain>
    </source>
</reference>
<dbReference type="InterPro" id="IPR036390">
    <property type="entry name" value="WH_DNA-bd_sf"/>
</dbReference>
<evidence type="ECO:0000313" key="6">
    <source>
        <dbReference type="Proteomes" id="UP000677457"/>
    </source>
</evidence>
<dbReference type="Gene3D" id="1.10.10.10">
    <property type="entry name" value="Winged helix-like DNA-binding domain superfamily/Winged helix DNA-binding domain"/>
    <property type="match status" value="1"/>
</dbReference>
<dbReference type="PANTHER" id="PTHR33204">
    <property type="entry name" value="TRANSCRIPTIONAL REGULATOR, MARR FAMILY"/>
    <property type="match status" value="1"/>
</dbReference>
<gene>
    <name evidence="5" type="ORF">Sar04_35840</name>
</gene>
<name>A0ABQ4JXM0_SALAC</name>
<protein>
    <recommendedName>
        <fullName evidence="4">HTH hxlR-type domain-containing protein</fullName>
    </recommendedName>
</protein>
<keyword evidence="3" id="KW-0804">Transcription</keyword>
<feature type="domain" description="HTH hxlR-type" evidence="4">
    <location>
        <begin position="102"/>
        <end position="200"/>
    </location>
</feature>
<dbReference type="Proteomes" id="UP000677457">
    <property type="component" value="Unassembled WGS sequence"/>
</dbReference>
<sequence length="212" mass="22874">MIGRSPGGAGDRLARCGDEDTVRFVDLLDSTGVPGIEGSGEDQGVLAGVVGKSDTERMVGEVSWHAVSQTDPVAGNQTVSNGWDRDLVLDTRGETRHPEPTCPVEVALAAVAGRWTTLLLRELMHGPRSFSQLRVALPRLSAKVLSERLARLAQADLVECERQKGFPSHTVYRLTPVGRTLKPLLIELYRTGDALLRETAVRRGPTVGSSRA</sequence>
<dbReference type="Pfam" id="PF01638">
    <property type="entry name" value="HxlR"/>
    <property type="match status" value="1"/>
</dbReference>
<dbReference type="InterPro" id="IPR036388">
    <property type="entry name" value="WH-like_DNA-bd_sf"/>
</dbReference>